<proteinExistence type="predicted"/>
<dbReference type="Proteomes" id="UP001246576">
    <property type="component" value="Unassembled WGS sequence"/>
</dbReference>
<evidence type="ECO:0008006" key="3">
    <source>
        <dbReference type="Google" id="ProtNLM"/>
    </source>
</evidence>
<gene>
    <name evidence="1" type="ORF">RI048_10515</name>
</gene>
<name>A0ABU2EKH1_9BURK</name>
<comment type="caution">
    <text evidence="1">The sequence shown here is derived from an EMBL/GenBank/DDBJ whole genome shotgun (WGS) entry which is preliminary data.</text>
</comment>
<evidence type="ECO:0000313" key="2">
    <source>
        <dbReference type="Proteomes" id="UP001246576"/>
    </source>
</evidence>
<protein>
    <recommendedName>
        <fullName evidence="3">DUF4372 domain-containing protein</fullName>
    </recommendedName>
</protein>
<dbReference type="RefSeq" id="WP_204725991.1">
    <property type="nucleotide sequence ID" value="NZ_JAVLSJ010000004.1"/>
</dbReference>
<keyword evidence="2" id="KW-1185">Reference proteome</keyword>
<dbReference type="EMBL" id="JAVLSJ010000004">
    <property type="protein sequence ID" value="MDR9848649.1"/>
    <property type="molecule type" value="Genomic_DNA"/>
</dbReference>
<organism evidence="1 2">
    <name type="scientific">Herbaspirillum huttiense subsp. lycopersici</name>
    <dbReference type="NCBI Taxonomy" id="3074428"/>
    <lineage>
        <taxon>Bacteria</taxon>
        <taxon>Pseudomonadati</taxon>
        <taxon>Pseudomonadota</taxon>
        <taxon>Betaproteobacteria</taxon>
        <taxon>Burkholderiales</taxon>
        <taxon>Oxalobacteraceae</taxon>
        <taxon>Herbaspirillum</taxon>
    </lineage>
</organism>
<evidence type="ECO:0000313" key="1">
    <source>
        <dbReference type="EMBL" id="MDR9848649.1"/>
    </source>
</evidence>
<accession>A0ABU2EKH1</accession>
<reference evidence="1" key="1">
    <citation type="submission" date="2023-09" db="EMBL/GenBank/DDBJ databases">
        <title>Description of first Herbaspirillum huttiense subsp. nephrolepsisexaltata and Herbaspirillum huttiense subsp. lycopersicon.</title>
        <authorList>
            <person name="Poudel M."/>
            <person name="Sharma A."/>
            <person name="Goss E."/>
            <person name="Tapia J.H."/>
            <person name="Harmon C.M."/>
            <person name="Jones J.B."/>
        </authorList>
    </citation>
    <scope>NUCLEOTIDE SEQUENCE</scope>
    <source>
        <strain evidence="1">SE1</strain>
    </source>
</reference>
<sequence length="129" mass="14634">MFDFLYQYINAQMAVPLMRASRRMPAVLGTSLRGLILLSSRAHGKAGKYSLFKDLASKGFGGLWRQSGNLPGFYRWKTAFHCRWHNFASHLGQAWRKKDKKNPDTEVPGLIHTNEEGGGDIVTCCKNFR</sequence>